<dbReference type="PROSITE" id="PS51186">
    <property type="entry name" value="GNAT"/>
    <property type="match status" value="1"/>
</dbReference>
<keyword evidence="1 4" id="KW-0808">Transferase</keyword>
<keyword evidence="2" id="KW-0012">Acyltransferase</keyword>
<dbReference type="PANTHER" id="PTHR43800:SF1">
    <property type="entry name" value="PEPTIDYL-LYSINE N-ACETYLTRANSFERASE YJAB"/>
    <property type="match status" value="1"/>
</dbReference>
<dbReference type="InterPro" id="IPR000182">
    <property type="entry name" value="GNAT_dom"/>
</dbReference>
<evidence type="ECO:0000259" key="3">
    <source>
        <dbReference type="PROSITE" id="PS51186"/>
    </source>
</evidence>
<feature type="domain" description="N-acetyltransferase" evidence="3">
    <location>
        <begin position="17"/>
        <end position="147"/>
    </location>
</feature>
<proteinExistence type="predicted"/>
<dbReference type="EMBL" id="FQUX01000005">
    <property type="protein sequence ID" value="SHF55398.1"/>
    <property type="molecule type" value="Genomic_DNA"/>
</dbReference>
<dbReference type="SUPFAM" id="SSF55729">
    <property type="entry name" value="Acyl-CoA N-acyltransferases (Nat)"/>
    <property type="match status" value="1"/>
</dbReference>
<dbReference type="GO" id="GO:0016747">
    <property type="term" value="F:acyltransferase activity, transferring groups other than amino-acyl groups"/>
    <property type="evidence" value="ECO:0007669"/>
    <property type="project" value="InterPro"/>
</dbReference>
<name>A0A1M5CL10_9FLAO</name>
<keyword evidence="5" id="KW-1185">Reference proteome</keyword>
<reference evidence="5" key="1">
    <citation type="submission" date="2016-11" db="EMBL/GenBank/DDBJ databases">
        <authorList>
            <person name="Varghese N."/>
            <person name="Submissions S."/>
        </authorList>
    </citation>
    <scope>NUCLEOTIDE SEQUENCE [LARGE SCALE GENOMIC DNA]</scope>
    <source>
        <strain evidence="5">DSM 17539</strain>
    </source>
</reference>
<sequence>MTYQIDTISQAEYPIVVEVWEASVRATHQFLREEDIAYFKPLILNEYLKAVQLRCVRNEVKEIIGFMGVEGGHLEMLFVHPAYRGMGIGKSLLTYSIQELNVNKVDVNEQNEQAVEFYKYFGFKIVRRSELDATGNPYPILHMELRN</sequence>
<dbReference type="AlphaFoldDB" id="A0A1M5CL10"/>
<dbReference type="OrthoDB" id="9789605at2"/>
<evidence type="ECO:0000256" key="1">
    <source>
        <dbReference type="ARBA" id="ARBA00022679"/>
    </source>
</evidence>
<evidence type="ECO:0000313" key="4">
    <source>
        <dbReference type="EMBL" id="SHF55398.1"/>
    </source>
</evidence>
<dbReference type="Pfam" id="PF13673">
    <property type="entry name" value="Acetyltransf_10"/>
    <property type="match status" value="1"/>
</dbReference>
<organism evidence="4 5">
    <name type="scientific">Arenibacter palladensis</name>
    <dbReference type="NCBI Taxonomy" id="237373"/>
    <lineage>
        <taxon>Bacteria</taxon>
        <taxon>Pseudomonadati</taxon>
        <taxon>Bacteroidota</taxon>
        <taxon>Flavobacteriia</taxon>
        <taxon>Flavobacteriales</taxon>
        <taxon>Flavobacteriaceae</taxon>
        <taxon>Arenibacter</taxon>
    </lineage>
</organism>
<dbReference type="CDD" id="cd04301">
    <property type="entry name" value="NAT_SF"/>
    <property type="match status" value="1"/>
</dbReference>
<dbReference type="InterPro" id="IPR016181">
    <property type="entry name" value="Acyl_CoA_acyltransferase"/>
</dbReference>
<accession>A0A1M5CL10</accession>
<dbReference type="Gene3D" id="3.40.630.30">
    <property type="match status" value="1"/>
</dbReference>
<gene>
    <name evidence="4" type="ORF">SAMN03080594_10598</name>
</gene>
<dbReference type="Proteomes" id="UP000184406">
    <property type="component" value="Unassembled WGS sequence"/>
</dbReference>
<evidence type="ECO:0000256" key="2">
    <source>
        <dbReference type="ARBA" id="ARBA00023315"/>
    </source>
</evidence>
<evidence type="ECO:0000313" key="5">
    <source>
        <dbReference type="Proteomes" id="UP000184406"/>
    </source>
</evidence>
<protein>
    <submittedName>
        <fullName evidence="4">Putative acetyltransferase</fullName>
    </submittedName>
</protein>
<dbReference type="PANTHER" id="PTHR43800">
    <property type="entry name" value="PEPTIDYL-LYSINE N-ACETYLTRANSFERASE YJAB"/>
    <property type="match status" value="1"/>
</dbReference>
<dbReference type="RefSeq" id="WP_072862917.1">
    <property type="nucleotide sequence ID" value="NZ_FQUX01000005.1"/>
</dbReference>